<dbReference type="EMBL" id="JAHUTI010031602">
    <property type="protein sequence ID" value="MED6242736.1"/>
    <property type="molecule type" value="Genomic_DNA"/>
</dbReference>
<feature type="compositionally biased region" description="Low complexity" evidence="2">
    <location>
        <begin position="389"/>
        <end position="404"/>
    </location>
</feature>
<evidence type="ECO:0000256" key="1">
    <source>
        <dbReference type="ARBA" id="ARBA00008839"/>
    </source>
</evidence>
<feature type="region of interest" description="Disordered" evidence="2">
    <location>
        <begin position="135"/>
        <end position="250"/>
    </location>
</feature>
<dbReference type="Pfam" id="PF03359">
    <property type="entry name" value="GKAP"/>
    <property type="match status" value="1"/>
</dbReference>
<feature type="region of interest" description="Disordered" evidence="2">
    <location>
        <begin position="372"/>
        <end position="413"/>
    </location>
</feature>
<feature type="compositionally biased region" description="Low complexity" evidence="2">
    <location>
        <begin position="548"/>
        <end position="564"/>
    </location>
</feature>
<dbReference type="PANTHER" id="PTHR12353">
    <property type="entry name" value="DISKS LARGE-ASSOCIATED PROTEIN DAP SAP90/PSD-95-ASSOCIATED PROTEIN"/>
    <property type="match status" value="1"/>
</dbReference>
<gene>
    <name evidence="3" type="ORF">ATANTOWER_009065</name>
</gene>
<feature type="compositionally biased region" description="Basic and acidic residues" evidence="2">
    <location>
        <begin position="1"/>
        <end position="13"/>
    </location>
</feature>
<evidence type="ECO:0000313" key="3">
    <source>
        <dbReference type="EMBL" id="MED6242736.1"/>
    </source>
</evidence>
<organism evidence="3 4">
    <name type="scientific">Ataeniobius toweri</name>
    <dbReference type="NCBI Taxonomy" id="208326"/>
    <lineage>
        <taxon>Eukaryota</taxon>
        <taxon>Metazoa</taxon>
        <taxon>Chordata</taxon>
        <taxon>Craniata</taxon>
        <taxon>Vertebrata</taxon>
        <taxon>Euteleostomi</taxon>
        <taxon>Actinopterygii</taxon>
        <taxon>Neopterygii</taxon>
        <taxon>Teleostei</taxon>
        <taxon>Neoteleostei</taxon>
        <taxon>Acanthomorphata</taxon>
        <taxon>Ovalentaria</taxon>
        <taxon>Atherinomorphae</taxon>
        <taxon>Cyprinodontiformes</taxon>
        <taxon>Goodeidae</taxon>
        <taxon>Ataeniobius</taxon>
    </lineage>
</organism>
<feature type="region of interest" description="Disordered" evidence="2">
    <location>
        <begin position="1"/>
        <end position="42"/>
    </location>
</feature>
<comment type="similarity">
    <text evidence="1">Belongs to the SAPAP family.</text>
</comment>
<feature type="compositionally biased region" description="Basic and acidic residues" evidence="2">
    <location>
        <begin position="239"/>
        <end position="250"/>
    </location>
</feature>
<proteinExistence type="inferred from homology"/>
<evidence type="ECO:0000256" key="2">
    <source>
        <dbReference type="SAM" id="MobiDB-lite"/>
    </source>
</evidence>
<accession>A0ABU7AWW6</accession>
<dbReference type="PANTHER" id="PTHR12353:SF1">
    <property type="entry name" value="DISKS LARGE-ASSOCIATED PROTEIN 5"/>
    <property type="match status" value="1"/>
</dbReference>
<dbReference type="Proteomes" id="UP001345963">
    <property type="component" value="Unassembled WGS sequence"/>
</dbReference>
<evidence type="ECO:0000313" key="4">
    <source>
        <dbReference type="Proteomes" id="UP001345963"/>
    </source>
</evidence>
<feature type="compositionally biased region" description="Polar residues" evidence="2">
    <location>
        <begin position="708"/>
        <end position="719"/>
    </location>
</feature>
<dbReference type="InterPro" id="IPR005026">
    <property type="entry name" value="SAPAP"/>
</dbReference>
<feature type="compositionally biased region" description="Low complexity" evidence="2">
    <location>
        <begin position="192"/>
        <end position="220"/>
    </location>
</feature>
<feature type="compositionally biased region" description="Polar residues" evidence="2">
    <location>
        <begin position="174"/>
        <end position="187"/>
    </location>
</feature>
<feature type="region of interest" description="Disordered" evidence="2">
    <location>
        <begin position="292"/>
        <end position="311"/>
    </location>
</feature>
<evidence type="ECO:0008006" key="5">
    <source>
        <dbReference type="Google" id="ProtNLM"/>
    </source>
</evidence>
<comment type="caution">
    <text evidence="3">The sequence shown here is derived from an EMBL/GenBank/DDBJ whole genome shotgun (WGS) entry which is preliminary data.</text>
</comment>
<feature type="region of interest" description="Disordered" evidence="2">
    <location>
        <begin position="702"/>
        <end position="734"/>
    </location>
</feature>
<feature type="compositionally biased region" description="Polar residues" evidence="2">
    <location>
        <begin position="147"/>
        <end position="156"/>
    </location>
</feature>
<sequence>MESRFADLRRRDSSVSMLRVKQSRRRSQSQKENRQRMVNARRQLDKLPELELSSLDTSMMTTNMSTIQEKMQIDAHPIKRATALDRLKRLQSWKEQKALKKEKERRERESKGVFKIGLYQPKDTFTVVPLPVVQPASSRPKEKKVNTAISQSTRVTRSMKHPQQEPQKPLAMQHPNTRANKVQPSAERSTRSRPAPVKPASAAAKTTAGGPAASGPGRRALSTRSANRPPVTKAPVVKDNPKAKVADVRTTRTRVVVNPLPPPSGAVRNCKAVSITPQPDDHQEVELMTPQILDQEKTISPPSPTPCPEEKDMVVNPGPEKAVPGVDSVFPSFAPEGFVFQAPAGLSSFKFEPLTPRSADAFLTPSSSFNLPPAPVFSGEPPAEPGDPTPSSMSTSPAFSPSTSDGPQESKHDVPYFRSEISNQTDRLTNLCLHWESKVEDESIPEEMRDRMRTAVGQAGLLMKERFNQFSGLVDDCELGRGEKITTCTDLQGFWDMVYFQVEDVNKKFDALKEAEGRGWVEEHQPPPQKRKVVKKTSAAPAKPTGNKAAAKSRLAAVKAAMKARQQEAEAEKAAKDAANPDDAGSQEPQPQEDGPTVVFDGGFFQVESPAKPSIRRSSVLAMLPHASPCAGYLSPRRVTRQSQTSVHAYASPAQPVHSVEKLCLTLERTPAPESRRSTPEAFQKKNTVNLSLCVSPVKEVLSDEAQSDQSPKQQSESIAKQEEAATQIHDLPTISVERVDNKPSEVISDVHSLSPRCSLSPRKAPVSVQQTHQPPSALSFTLSPCVSPGQPTISSPAEQVPMETQLSVSATSDGSVIEEISCLDFERYLEPSERCSLSPRASVTIEMLSPMGADVEMESPKGQPEELLTHLEPALSAVSSVFTPQSSQVRTAESALLLFTPDPKDRIRQSTCPSDLMVFTPPNK</sequence>
<name>A0ABU7AWW6_9TELE</name>
<feature type="compositionally biased region" description="Basic and acidic residues" evidence="2">
    <location>
        <begin position="565"/>
        <end position="576"/>
    </location>
</feature>
<keyword evidence="4" id="KW-1185">Reference proteome</keyword>
<reference evidence="3 4" key="1">
    <citation type="submission" date="2021-07" db="EMBL/GenBank/DDBJ databases">
        <authorList>
            <person name="Palmer J.M."/>
        </authorList>
    </citation>
    <scope>NUCLEOTIDE SEQUENCE [LARGE SCALE GENOMIC DNA]</scope>
    <source>
        <strain evidence="3 4">AT_MEX2019</strain>
        <tissue evidence="3">Muscle</tissue>
    </source>
</reference>
<feature type="region of interest" description="Disordered" evidence="2">
    <location>
        <begin position="519"/>
        <end position="602"/>
    </location>
</feature>
<protein>
    <recommendedName>
        <fullName evidence="5">Discs, large (Drosophila) homolog-associated protein 5</fullName>
    </recommendedName>
</protein>